<evidence type="ECO:0000313" key="7">
    <source>
        <dbReference type="EMBL" id="PAU93163.1"/>
    </source>
</evidence>
<dbReference type="GO" id="GO:0016829">
    <property type="term" value="F:lyase activity"/>
    <property type="evidence" value="ECO:0007669"/>
    <property type="project" value="UniProtKB-KW"/>
</dbReference>
<dbReference type="InterPro" id="IPR031680">
    <property type="entry name" value="Hepar_II_III_N"/>
</dbReference>
<dbReference type="RefSeq" id="WP_095607346.1">
    <property type="nucleotide sequence ID" value="NZ_NSKE01000010.1"/>
</dbReference>
<feature type="domain" description="Heparin-sulfate lyase N-terminal" evidence="6">
    <location>
        <begin position="170"/>
        <end position="252"/>
    </location>
</feature>
<keyword evidence="3" id="KW-0574">Periplasm</keyword>
<evidence type="ECO:0000259" key="5">
    <source>
        <dbReference type="Pfam" id="PF07940"/>
    </source>
</evidence>
<keyword evidence="2" id="KW-0732">Signal</keyword>
<comment type="caution">
    <text evidence="7">The sequence shown here is derived from an EMBL/GenBank/DDBJ whole genome shotgun (WGS) entry which is preliminary data.</text>
</comment>
<keyword evidence="4" id="KW-0456">Lyase</keyword>
<dbReference type="PANTHER" id="PTHR39210">
    <property type="entry name" value="HEPARIN-SULFATE LYASE"/>
    <property type="match status" value="1"/>
</dbReference>
<dbReference type="PANTHER" id="PTHR39210:SF1">
    <property type="entry name" value="HEPARIN-SULFATE LYASE"/>
    <property type="match status" value="1"/>
</dbReference>
<dbReference type="InterPro" id="IPR012480">
    <property type="entry name" value="Hepar_II_III_C"/>
</dbReference>
<evidence type="ECO:0000259" key="6">
    <source>
        <dbReference type="Pfam" id="PF16889"/>
    </source>
</evidence>
<accession>A0A2A2G8L5</accession>
<organism evidence="7 8">
    <name type="scientific">Fodinibius salipaludis</name>
    <dbReference type="NCBI Taxonomy" id="2032627"/>
    <lineage>
        <taxon>Bacteria</taxon>
        <taxon>Pseudomonadati</taxon>
        <taxon>Balneolota</taxon>
        <taxon>Balneolia</taxon>
        <taxon>Balneolales</taxon>
        <taxon>Balneolaceae</taxon>
        <taxon>Fodinibius</taxon>
    </lineage>
</organism>
<sequence length="555" mass="64450">MFKKVGLYYRTIKHLKPIQIRYRLWYIFRDKFRNLTGHTYPLSIPKEGNSLNLIEGCPSSVICRPSSKAFTFLNQPHTFEETIDWNVSKYGKLWAYNLNYFEYLRQPDLTKEEGLKLIREFIDQIESNREGLEPYPISLRGINWIVFLSEHNIKEKEIDASLYGQYQILLDNLEYHLLGNHLLENGCSLLFGACYFQDKELYEKAEQILGNQLEEQILDDGGHFERSTMYHCILLERLMDCYNLMESNSLKKSDGLKEKLATKIRLMLGWLDKMTIDCRPGTEDGEELFVNGPPSSIKEPPLFNDGAKDVAPSPEELFVYAERLEVKARSVQLSESGYRKFSTERFNLICDVGEVGPDYQPGHAHSDTFSFVLYMDGKPVIIDPGISTYENSARRQQERSTAFHNTVQYRDKEQSEVWSGFRVGRRARVEVKAENDKELIAAHDGYRPWRITHERKWVVEEGYICIKDRLVGKEGAAGRFYVHFHPSLLGELSVEDNCIKVGVIDIEFESADKIKKYSYDCPNGYNQYIKAPKIEVQFVSELESRISLNIEDEML</sequence>
<dbReference type="Pfam" id="PF16889">
    <property type="entry name" value="Hepar_II_III_N"/>
    <property type="match status" value="1"/>
</dbReference>
<dbReference type="SUPFAM" id="SSF48230">
    <property type="entry name" value="Chondroitin AC/alginate lyase"/>
    <property type="match status" value="1"/>
</dbReference>
<dbReference type="OrthoDB" id="7335480at2"/>
<dbReference type="InterPro" id="IPR008929">
    <property type="entry name" value="Chondroitin_lyas"/>
</dbReference>
<comment type="subcellular location">
    <subcellularLocation>
        <location evidence="1">Periplasm</location>
    </subcellularLocation>
</comment>
<reference evidence="7 8" key="1">
    <citation type="submission" date="2017-08" db="EMBL/GenBank/DDBJ databases">
        <title>Aliifodinibius alkalisoli sp. nov., isolated from saline alkaline soil.</title>
        <authorList>
            <person name="Liu D."/>
            <person name="Zhang G."/>
        </authorList>
    </citation>
    <scope>NUCLEOTIDE SEQUENCE [LARGE SCALE GENOMIC DNA]</scope>
    <source>
        <strain evidence="7 8">WN023</strain>
    </source>
</reference>
<dbReference type="Gene3D" id="1.50.10.100">
    <property type="entry name" value="Chondroitin AC/alginate lyase"/>
    <property type="match status" value="1"/>
</dbReference>
<dbReference type="Proteomes" id="UP000218831">
    <property type="component" value="Unassembled WGS sequence"/>
</dbReference>
<dbReference type="Gene3D" id="2.70.98.70">
    <property type="match status" value="1"/>
</dbReference>
<evidence type="ECO:0000256" key="4">
    <source>
        <dbReference type="ARBA" id="ARBA00023239"/>
    </source>
</evidence>
<evidence type="ECO:0000313" key="8">
    <source>
        <dbReference type="Proteomes" id="UP000218831"/>
    </source>
</evidence>
<name>A0A2A2G8L5_9BACT</name>
<evidence type="ECO:0000256" key="1">
    <source>
        <dbReference type="ARBA" id="ARBA00004418"/>
    </source>
</evidence>
<protein>
    <submittedName>
        <fullName evidence="7">Uncharacterized protein</fullName>
    </submittedName>
</protein>
<dbReference type="GO" id="GO:0042597">
    <property type="term" value="C:periplasmic space"/>
    <property type="evidence" value="ECO:0007669"/>
    <property type="project" value="UniProtKB-SubCell"/>
</dbReference>
<dbReference type="AlphaFoldDB" id="A0A2A2G8L5"/>
<proteinExistence type="predicted"/>
<feature type="domain" description="Heparinase II/III-like C-terminal" evidence="5">
    <location>
        <begin position="328"/>
        <end position="493"/>
    </location>
</feature>
<evidence type="ECO:0000256" key="3">
    <source>
        <dbReference type="ARBA" id="ARBA00022764"/>
    </source>
</evidence>
<dbReference type="Pfam" id="PF07940">
    <property type="entry name" value="Hepar_II_III_C"/>
    <property type="match status" value="1"/>
</dbReference>
<evidence type="ECO:0000256" key="2">
    <source>
        <dbReference type="ARBA" id="ARBA00022729"/>
    </source>
</evidence>
<gene>
    <name evidence="7" type="ORF">CK503_13470</name>
</gene>
<keyword evidence="8" id="KW-1185">Reference proteome</keyword>
<dbReference type="EMBL" id="NSKE01000010">
    <property type="protein sequence ID" value="PAU93163.1"/>
    <property type="molecule type" value="Genomic_DNA"/>
</dbReference>